<name>A0A143PK42_LUTPR</name>
<feature type="region of interest" description="Disordered" evidence="1">
    <location>
        <begin position="1"/>
        <end position="33"/>
    </location>
</feature>
<evidence type="ECO:0000256" key="1">
    <source>
        <dbReference type="SAM" id="MobiDB-lite"/>
    </source>
</evidence>
<dbReference type="EMBL" id="CP015136">
    <property type="protein sequence ID" value="AMY08796.1"/>
    <property type="molecule type" value="Genomic_DNA"/>
</dbReference>
<accession>A0A143PK42</accession>
<dbReference type="STRING" id="1855912.LuPra_02001"/>
<reference evidence="2 3" key="1">
    <citation type="journal article" date="2016" name="Genome Announc.">
        <title>First Complete Genome Sequence of a Subdivision 6 Acidobacterium Strain.</title>
        <authorList>
            <person name="Huang S."/>
            <person name="Vieira S."/>
            <person name="Bunk B."/>
            <person name="Riedel T."/>
            <person name="Sproer C."/>
            <person name="Overmann J."/>
        </authorList>
    </citation>
    <scope>NUCLEOTIDE SEQUENCE [LARGE SCALE GENOMIC DNA]</scope>
    <source>
        <strain evidence="3">DSM 100886 HEG_-6_39</strain>
    </source>
</reference>
<evidence type="ECO:0000313" key="3">
    <source>
        <dbReference type="Proteomes" id="UP000076079"/>
    </source>
</evidence>
<organism evidence="2 3">
    <name type="scientific">Luteitalea pratensis</name>
    <dbReference type="NCBI Taxonomy" id="1855912"/>
    <lineage>
        <taxon>Bacteria</taxon>
        <taxon>Pseudomonadati</taxon>
        <taxon>Acidobacteriota</taxon>
        <taxon>Vicinamibacteria</taxon>
        <taxon>Vicinamibacterales</taxon>
        <taxon>Vicinamibacteraceae</taxon>
        <taxon>Luteitalea</taxon>
    </lineage>
</organism>
<dbReference type="AlphaFoldDB" id="A0A143PK42"/>
<dbReference type="RefSeq" id="WP_110170604.1">
    <property type="nucleotide sequence ID" value="NZ_CP015136.1"/>
</dbReference>
<reference evidence="3" key="2">
    <citation type="submission" date="2016-04" db="EMBL/GenBank/DDBJ databases">
        <title>First Complete Genome Sequence of a Subdivision 6 Acidobacterium.</title>
        <authorList>
            <person name="Huang S."/>
            <person name="Vieira S."/>
            <person name="Bunk B."/>
            <person name="Riedel T."/>
            <person name="Sproeer C."/>
            <person name="Overmann J."/>
        </authorList>
    </citation>
    <scope>NUCLEOTIDE SEQUENCE [LARGE SCALE GENOMIC DNA]</scope>
    <source>
        <strain evidence="3">DSM 100886 HEG_-6_39</strain>
    </source>
</reference>
<sequence length="167" mass="17498">MQPPSPRPPAPGFKLEQKPRQHSTSTHHPQEPADTALEGAAGAAAHLVGTCDECLVKAWAEHHGAEPATGEATASGPATVVVNDQGSGLRFNFPGASRFRAVTWEEWLAHLAGARLVFVFEIAPPAGTQVGARFGGAFYRVLSRRDWGNRPLATLDAGASGAAQASE</sequence>
<keyword evidence="3" id="KW-1185">Reference proteome</keyword>
<feature type="compositionally biased region" description="Pro residues" evidence="1">
    <location>
        <begin position="1"/>
        <end position="11"/>
    </location>
</feature>
<dbReference type="PATRIC" id="fig|1813736.3.peg.2101"/>
<dbReference type="KEGG" id="abac:LuPra_02001"/>
<protein>
    <submittedName>
        <fullName evidence="2">Uncharacterized protein</fullName>
    </submittedName>
</protein>
<evidence type="ECO:0000313" key="2">
    <source>
        <dbReference type="EMBL" id="AMY08796.1"/>
    </source>
</evidence>
<gene>
    <name evidence="2" type="ORF">LuPra_02001</name>
</gene>
<dbReference type="Proteomes" id="UP000076079">
    <property type="component" value="Chromosome"/>
</dbReference>
<proteinExistence type="predicted"/>
<dbReference type="OrthoDB" id="9808866at2"/>